<feature type="domain" description="NmrA-like" evidence="1">
    <location>
        <begin position="2"/>
        <end position="233"/>
    </location>
</feature>
<dbReference type="InterPro" id="IPR036291">
    <property type="entry name" value="NAD(P)-bd_dom_sf"/>
</dbReference>
<dbReference type="Pfam" id="PF05368">
    <property type="entry name" value="NmrA"/>
    <property type="match status" value="1"/>
</dbReference>
<dbReference type="SUPFAM" id="SSF51735">
    <property type="entry name" value="NAD(P)-binding Rossmann-fold domains"/>
    <property type="match status" value="1"/>
</dbReference>
<sequence>MIVVTTPTGRVGSRVTRLLVQAGERPTVLVRDPARLDPGLLPYVDVEVGDQGDVDFVVGATKGAEALFWVDPPTGDDDPVEGYARMGFSAARAVLSNQIGRTVFLSSVGAEKRKGAGEIDGLGRTEELLDATGAAVLHLRCGYFFTNLLLDLESVREGVLRTTMPLDAVMSWVDPRDIAEIAAVRLLATNWVGRHVQAVHGSEDLSFARVAEILTQVLGRKVAAERITDDQQRDTLRSFGMTEAQVEGIVGMSAGLRDFTPENPRDFLTTTPTTLAAWAQSHLLPAL</sequence>
<proteinExistence type="predicted"/>
<comment type="caution">
    <text evidence="2">The sequence shown here is derived from an EMBL/GenBank/DDBJ whole genome shotgun (WGS) entry which is preliminary data.</text>
</comment>
<dbReference type="Proteomes" id="UP001589890">
    <property type="component" value="Unassembled WGS sequence"/>
</dbReference>
<dbReference type="PANTHER" id="PTHR43162:SF1">
    <property type="entry name" value="PRESTALK A DIFFERENTIATION PROTEIN A"/>
    <property type="match status" value="1"/>
</dbReference>
<dbReference type="InterPro" id="IPR008030">
    <property type="entry name" value="NmrA-like"/>
</dbReference>
<keyword evidence="3" id="KW-1185">Reference proteome</keyword>
<evidence type="ECO:0000313" key="2">
    <source>
        <dbReference type="EMBL" id="MFC0624600.1"/>
    </source>
</evidence>
<organism evidence="2 3">
    <name type="scientific">Kribbella deserti</name>
    <dbReference type="NCBI Taxonomy" id="1926257"/>
    <lineage>
        <taxon>Bacteria</taxon>
        <taxon>Bacillati</taxon>
        <taxon>Actinomycetota</taxon>
        <taxon>Actinomycetes</taxon>
        <taxon>Propionibacteriales</taxon>
        <taxon>Kribbellaceae</taxon>
        <taxon>Kribbella</taxon>
    </lineage>
</organism>
<evidence type="ECO:0000313" key="3">
    <source>
        <dbReference type="Proteomes" id="UP001589890"/>
    </source>
</evidence>
<accession>A0ABV6QIY6</accession>
<protein>
    <submittedName>
        <fullName evidence="2">NAD(P)H-binding protein</fullName>
    </submittedName>
</protein>
<gene>
    <name evidence="2" type="ORF">ACFFGN_11050</name>
</gene>
<reference evidence="2 3" key="1">
    <citation type="submission" date="2024-09" db="EMBL/GenBank/DDBJ databases">
        <authorList>
            <person name="Sun Q."/>
            <person name="Mori K."/>
        </authorList>
    </citation>
    <scope>NUCLEOTIDE SEQUENCE [LARGE SCALE GENOMIC DNA]</scope>
    <source>
        <strain evidence="2 3">CGMCC 1.15906</strain>
    </source>
</reference>
<name>A0ABV6QIY6_9ACTN</name>
<dbReference type="PANTHER" id="PTHR43162">
    <property type="match status" value="1"/>
</dbReference>
<dbReference type="EMBL" id="JBHLTC010000012">
    <property type="protein sequence ID" value="MFC0624600.1"/>
    <property type="molecule type" value="Genomic_DNA"/>
</dbReference>
<dbReference type="RefSeq" id="WP_380046138.1">
    <property type="nucleotide sequence ID" value="NZ_JBHLTC010000012.1"/>
</dbReference>
<dbReference type="Gene3D" id="3.40.50.720">
    <property type="entry name" value="NAD(P)-binding Rossmann-like Domain"/>
    <property type="match status" value="1"/>
</dbReference>
<evidence type="ECO:0000259" key="1">
    <source>
        <dbReference type="Pfam" id="PF05368"/>
    </source>
</evidence>
<dbReference type="Gene3D" id="3.90.25.10">
    <property type="entry name" value="UDP-galactose 4-epimerase, domain 1"/>
    <property type="match status" value="1"/>
</dbReference>
<dbReference type="InterPro" id="IPR051604">
    <property type="entry name" value="Ergot_Alk_Oxidoreductase"/>
</dbReference>